<feature type="non-terminal residue" evidence="10">
    <location>
        <position position="245"/>
    </location>
</feature>
<name>A0A9P6LRA2_9FUNG</name>
<dbReference type="Pfam" id="PF00125">
    <property type="entry name" value="Histone"/>
    <property type="match status" value="1"/>
</dbReference>
<keyword evidence="2" id="KW-0805">Transcription regulation</keyword>
<dbReference type="GO" id="GO:0046982">
    <property type="term" value="F:protein heterodimerization activity"/>
    <property type="evidence" value="ECO:0007669"/>
    <property type="project" value="InterPro"/>
</dbReference>
<evidence type="ECO:0000256" key="8">
    <source>
        <dbReference type="SAM" id="MobiDB-lite"/>
    </source>
</evidence>
<proteinExistence type="inferred from homology"/>
<dbReference type="GO" id="GO:0000978">
    <property type="term" value="F:RNA polymerase II cis-regulatory region sequence-specific DNA binding"/>
    <property type="evidence" value="ECO:0007669"/>
    <property type="project" value="TreeGrafter"/>
</dbReference>
<feature type="domain" description="Core Histone H2A/H2B/H3" evidence="9">
    <location>
        <begin position="19"/>
        <end position="85"/>
    </location>
</feature>
<comment type="similarity">
    <text evidence="7">Belongs to the NFYC/HAP5 subunit family.</text>
</comment>
<evidence type="ECO:0000256" key="7">
    <source>
        <dbReference type="ARBA" id="ARBA00038129"/>
    </source>
</evidence>
<dbReference type="Proteomes" id="UP000749646">
    <property type="component" value="Unassembled WGS sequence"/>
</dbReference>
<organism evidence="10 11">
    <name type="scientific">Modicella reniformis</name>
    <dbReference type="NCBI Taxonomy" id="1440133"/>
    <lineage>
        <taxon>Eukaryota</taxon>
        <taxon>Fungi</taxon>
        <taxon>Fungi incertae sedis</taxon>
        <taxon>Mucoromycota</taxon>
        <taxon>Mortierellomycotina</taxon>
        <taxon>Mortierellomycetes</taxon>
        <taxon>Mortierellales</taxon>
        <taxon>Mortierellaceae</taxon>
        <taxon>Modicella</taxon>
    </lineage>
</organism>
<dbReference type="PANTHER" id="PTHR10252">
    <property type="entry name" value="HISTONE-LIKE TRANSCRIPTION FACTOR CCAAT-RELATED"/>
    <property type="match status" value="1"/>
</dbReference>
<comment type="subcellular location">
    <subcellularLocation>
        <location evidence="1">Nucleus</location>
    </subcellularLocation>
</comment>
<feature type="compositionally biased region" description="Pro residues" evidence="8">
    <location>
        <begin position="141"/>
        <end position="150"/>
    </location>
</feature>
<reference evidence="10" key="1">
    <citation type="journal article" date="2020" name="Fungal Divers.">
        <title>Resolving the Mortierellaceae phylogeny through synthesis of multi-gene phylogenetics and phylogenomics.</title>
        <authorList>
            <person name="Vandepol N."/>
            <person name="Liber J."/>
            <person name="Desiro A."/>
            <person name="Na H."/>
            <person name="Kennedy M."/>
            <person name="Barry K."/>
            <person name="Grigoriev I.V."/>
            <person name="Miller A.N."/>
            <person name="O'Donnell K."/>
            <person name="Stajich J.E."/>
            <person name="Bonito G."/>
        </authorList>
    </citation>
    <scope>NUCLEOTIDE SEQUENCE</scope>
    <source>
        <strain evidence="10">MES-2147</strain>
    </source>
</reference>
<evidence type="ECO:0000256" key="2">
    <source>
        <dbReference type="ARBA" id="ARBA00023015"/>
    </source>
</evidence>
<dbReference type="CDD" id="cd22908">
    <property type="entry name" value="HFD_NFYC-like"/>
    <property type="match status" value="1"/>
</dbReference>
<evidence type="ECO:0000256" key="1">
    <source>
        <dbReference type="ARBA" id="ARBA00004123"/>
    </source>
</evidence>
<dbReference type="AlphaFoldDB" id="A0A9P6LRA2"/>
<dbReference type="SUPFAM" id="SSF47113">
    <property type="entry name" value="Histone-fold"/>
    <property type="match status" value="1"/>
</dbReference>
<accession>A0A9P6LRA2</accession>
<dbReference type="GO" id="GO:0016602">
    <property type="term" value="C:CCAAT-binding factor complex"/>
    <property type="evidence" value="ECO:0007669"/>
    <property type="project" value="TreeGrafter"/>
</dbReference>
<dbReference type="InterPro" id="IPR009072">
    <property type="entry name" value="Histone-fold"/>
</dbReference>
<evidence type="ECO:0000256" key="3">
    <source>
        <dbReference type="ARBA" id="ARBA00023125"/>
    </source>
</evidence>
<keyword evidence="5" id="KW-0804">Transcription</keyword>
<feature type="compositionally biased region" description="Low complexity" evidence="8">
    <location>
        <begin position="225"/>
        <end position="236"/>
    </location>
</feature>
<dbReference type="OrthoDB" id="1272441at2759"/>
<feature type="region of interest" description="Disordered" evidence="8">
    <location>
        <begin position="103"/>
        <end position="150"/>
    </location>
</feature>
<dbReference type="PANTHER" id="PTHR10252:SF8">
    <property type="entry name" value="NUCLEAR TRANSCRIPTION FACTOR Y SUBUNIT GAMMA"/>
    <property type="match status" value="1"/>
</dbReference>
<keyword evidence="4" id="KW-0010">Activator</keyword>
<comment type="caution">
    <text evidence="10">The sequence shown here is derived from an EMBL/GenBank/DDBJ whole genome shotgun (WGS) entry which is preliminary data.</text>
</comment>
<keyword evidence="6" id="KW-0539">Nucleus</keyword>
<evidence type="ECO:0000259" key="9">
    <source>
        <dbReference type="Pfam" id="PF00125"/>
    </source>
</evidence>
<evidence type="ECO:0000313" key="10">
    <source>
        <dbReference type="EMBL" id="KAF9919898.1"/>
    </source>
</evidence>
<dbReference type="Gene3D" id="1.10.20.10">
    <property type="entry name" value="Histone, subunit A"/>
    <property type="match status" value="1"/>
</dbReference>
<evidence type="ECO:0000256" key="6">
    <source>
        <dbReference type="ARBA" id="ARBA00023242"/>
    </source>
</evidence>
<feature type="compositionally biased region" description="Basic and acidic residues" evidence="8">
    <location>
        <begin position="103"/>
        <end position="113"/>
    </location>
</feature>
<dbReference type="GO" id="GO:0001228">
    <property type="term" value="F:DNA-binding transcription activator activity, RNA polymerase II-specific"/>
    <property type="evidence" value="ECO:0007669"/>
    <property type="project" value="TreeGrafter"/>
</dbReference>
<feature type="region of interest" description="Disordered" evidence="8">
    <location>
        <begin position="173"/>
        <end position="245"/>
    </location>
</feature>
<keyword evidence="3" id="KW-0238">DNA-binding</keyword>
<evidence type="ECO:0000256" key="5">
    <source>
        <dbReference type="ARBA" id="ARBA00023163"/>
    </source>
</evidence>
<evidence type="ECO:0000256" key="4">
    <source>
        <dbReference type="ARBA" id="ARBA00023159"/>
    </source>
</evidence>
<dbReference type="EMBL" id="JAAAHW010011391">
    <property type="protein sequence ID" value="KAF9919898.1"/>
    <property type="molecule type" value="Genomic_DNA"/>
</dbReference>
<dbReference type="FunFam" id="1.10.20.10:FF:000062">
    <property type="entry name" value="Nuclear transcription factor Y subunit C"/>
    <property type="match status" value="1"/>
</dbReference>
<gene>
    <name evidence="10" type="ORF">BGZ65_011716</name>
</gene>
<evidence type="ECO:0000313" key="11">
    <source>
        <dbReference type="Proteomes" id="UP000749646"/>
    </source>
</evidence>
<sequence length="245" mass="27570">MHMLQSFWMNQMHEAENGSQGYKIHHLPLARIKKVMKTDEDVKAKMISAETPLIFDKGCEIFITEIHAEENKRRTLQRSDIAAAISKTDMFDFLIDIVPREDTNNKTANKEPKVTPPRGTATATSEQQQRRKEQETLFPVPAGPGPGLGPEPEPTFVGYEGYPYGVIAENDGSFAMGTGGEPLDPYQQQQQQQQLHLEYIRAAQMAQQQSHYHHHSTRSSIHDNSSSSQQQQQQQQPLAPPPPDG</sequence>
<dbReference type="InterPro" id="IPR007125">
    <property type="entry name" value="H2A/H2B/H3"/>
</dbReference>
<dbReference type="InterPro" id="IPR050568">
    <property type="entry name" value="Transcr_DNA_Rep_Reg"/>
</dbReference>
<keyword evidence="11" id="KW-1185">Reference proteome</keyword>
<protein>
    <recommendedName>
        <fullName evidence="9">Core Histone H2A/H2B/H3 domain-containing protein</fullName>
    </recommendedName>
</protein>